<dbReference type="Pfam" id="PF25540">
    <property type="entry name" value="DUF7923"/>
    <property type="match status" value="1"/>
</dbReference>
<dbReference type="Gene3D" id="3.30.1370.210">
    <property type="match status" value="1"/>
</dbReference>
<dbReference type="EMBL" id="KV878211">
    <property type="protein sequence ID" value="OJJ36928.1"/>
    <property type="molecule type" value="Genomic_DNA"/>
</dbReference>
<sequence>MLGETEVRGLSSHLGAVVRENQQHHENLQDLLEKFQGLLQSYNELKSDYEEEKEAREKYKRLARGQERNPFALVLVDGDGYIFKEHLIKKGPEGGIAAARLLSDTIKELLHERLGYLGDQCRIMVRIYSNILGLSKTMARAGLVGNEARSLSPFASSFTRAQELFDYVDAGDKKEGADYKIREMFRLFADNNQCKHIFFAGCHDAGYLSLLTPYQGSADRITLLRSGSFHPEYQSLGLPVRELPSVFMSTPFGGTPSNPPSPSKPVCKHFQKGICKYGNECSKLHIMPNQQFSKNVEETHQVPLRDQTYYAKNLPAINAKSEEFIAVNKDGDRVDTYCPQPPQDAWELYNRRAKRHKLCNKYHLGGECGDMACEYDHSHIDGSALNVMRYILRQHPCSRGATCRAIKCYLGHICQKDLCKGTKPCRFPRQAHTLELRVSQWLTPVDQHDIHESPISENSVNSTTDPNNTFSYLMKGILD</sequence>
<evidence type="ECO:0000256" key="1">
    <source>
        <dbReference type="PROSITE-ProRule" id="PRU00723"/>
    </source>
</evidence>
<evidence type="ECO:0000256" key="2">
    <source>
        <dbReference type="SAM" id="Coils"/>
    </source>
</evidence>
<accession>A0A1L9RQ34</accession>
<dbReference type="PANTHER" id="PTHR37543">
    <property type="entry name" value="CCCH ZINC FINGER DNA BINDING PROTEIN (AFU_ORTHOLOGUE AFUA_5G12760)"/>
    <property type="match status" value="1"/>
</dbReference>
<evidence type="ECO:0000259" key="3">
    <source>
        <dbReference type="PROSITE" id="PS50103"/>
    </source>
</evidence>
<keyword evidence="5" id="KW-1185">Reference proteome</keyword>
<organism evidence="4 5">
    <name type="scientific">Aspergillus wentii DTO 134E9</name>
    <dbReference type="NCBI Taxonomy" id="1073089"/>
    <lineage>
        <taxon>Eukaryota</taxon>
        <taxon>Fungi</taxon>
        <taxon>Dikarya</taxon>
        <taxon>Ascomycota</taxon>
        <taxon>Pezizomycotina</taxon>
        <taxon>Eurotiomycetes</taxon>
        <taxon>Eurotiomycetidae</taxon>
        <taxon>Eurotiales</taxon>
        <taxon>Aspergillaceae</taxon>
        <taxon>Aspergillus</taxon>
        <taxon>Aspergillus subgen. Cremei</taxon>
    </lineage>
</organism>
<keyword evidence="1" id="KW-0863">Zinc-finger</keyword>
<feature type="coiled-coil region" evidence="2">
    <location>
        <begin position="25"/>
        <end position="69"/>
    </location>
</feature>
<protein>
    <recommendedName>
        <fullName evidence="3">C3H1-type domain-containing protein</fullName>
    </recommendedName>
</protein>
<proteinExistence type="predicted"/>
<evidence type="ECO:0000313" key="5">
    <source>
        <dbReference type="Proteomes" id="UP000184383"/>
    </source>
</evidence>
<dbReference type="GeneID" id="63754742"/>
<dbReference type="STRING" id="1073089.A0A1L9RQ34"/>
<reference evidence="5" key="1">
    <citation type="journal article" date="2017" name="Genome Biol.">
        <title>Comparative genomics reveals high biological diversity and specific adaptations in the industrially and medically important fungal genus Aspergillus.</title>
        <authorList>
            <person name="de Vries R.P."/>
            <person name="Riley R."/>
            <person name="Wiebenga A."/>
            <person name="Aguilar-Osorio G."/>
            <person name="Amillis S."/>
            <person name="Uchima C.A."/>
            <person name="Anderluh G."/>
            <person name="Asadollahi M."/>
            <person name="Askin M."/>
            <person name="Barry K."/>
            <person name="Battaglia E."/>
            <person name="Bayram O."/>
            <person name="Benocci T."/>
            <person name="Braus-Stromeyer S.A."/>
            <person name="Caldana C."/>
            <person name="Canovas D."/>
            <person name="Cerqueira G.C."/>
            <person name="Chen F."/>
            <person name="Chen W."/>
            <person name="Choi C."/>
            <person name="Clum A."/>
            <person name="Dos Santos R.A."/>
            <person name="Damasio A.R."/>
            <person name="Diallinas G."/>
            <person name="Emri T."/>
            <person name="Fekete E."/>
            <person name="Flipphi M."/>
            <person name="Freyberg S."/>
            <person name="Gallo A."/>
            <person name="Gournas C."/>
            <person name="Habgood R."/>
            <person name="Hainaut M."/>
            <person name="Harispe M.L."/>
            <person name="Henrissat B."/>
            <person name="Hilden K.S."/>
            <person name="Hope R."/>
            <person name="Hossain A."/>
            <person name="Karabika E."/>
            <person name="Karaffa L."/>
            <person name="Karanyi Z."/>
            <person name="Krasevec N."/>
            <person name="Kuo A."/>
            <person name="Kusch H."/>
            <person name="LaButti K."/>
            <person name="Lagendijk E.L."/>
            <person name="Lapidus A."/>
            <person name="Levasseur A."/>
            <person name="Lindquist E."/>
            <person name="Lipzen A."/>
            <person name="Logrieco A.F."/>
            <person name="MacCabe A."/>
            <person name="Maekelae M.R."/>
            <person name="Malavazi I."/>
            <person name="Melin P."/>
            <person name="Meyer V."/>
            <person name="Mielnichuk N."/>
            <person name="Miskei M."/>
            <person name="Molnar A.P."/>
            <person name="Mule G."/>
            <person name="Ngan C.Y."/>
            <person name="Orejas M."/>
            <person name="Orosz E."/>
            <person name="Ouedraogo J.P."/>
            <person name="Overkamp K.M."/>
            <person name="Park H.-S."/>
            <person name="Perrone G."/>
            <person name="Piumi F."/>
            <person name="Punt P.J."/>
            <person name="Ram A.F."/>
            <person name="Ramon A."/>
            <person name="Rauscher S."/>
            <person name="Record E."/>
            <person name="Riano-Pachon D.M."/>
            <person name="Robert V."/>
            <person name="Roehrig J."/>
            <person name="Ruller R."/>
            <person name="Salamov A."/>
            <person name="Salih N.S."/>
            <person name="Samson R.A."/>
            <person name="Sandor E."/>
            <person name="Sanguinetti M."/>
            <person name="Schuetze T."/>
            <person name="Sepcic K."/>
            <person name="Shelest E."/>
            <person name="Sherlock G."/>
            <person name="Sophianopoulou V."/>
            <person name="Squina F.M."/>
            <person name="Sun H."/>
            <person name="Susca A."/>
            <person name="Todd R.B."/>
            <person name="Tsang A."/>
            <person name="Unkles S.E."/>
            <person name="van de Wiele N."/>
            <person name="van Rossen-Uffink D."/>
            <person name="Oliveira J.V."/>
            <person name="Vesth T.C."/>
            <person name="Visser J."/>
            <person name="Yu J.-H."/>
            <person name="Zhou M."/>
            <person name="Andersen M.R."/>
            <person name="Archer D.B."/>
            <person name="Baker S.E."/>
            <person name="Benoit I."/>
            <person name="Brakhage A.A."/>
            <person name="Braus G.H."/>
            <person name="Fischer R."/>
            <person name="Frisvad J.C."/>
            <person name="Goldman G.H."/>
            <person name="Houbraken J."/>
            <person name="Oakley B."/>
            <person name="Pocsi I."/>
            <person name="Scazzocchio C."/>
            <person name="Seiboth B."/>
            <person name="vanKuyk P.A."/>
            <person name="Wortman J."/>
            <person name="Dyer P.S."/>
            <person name="Grigoriev I.V."/>
        </authorList>
    </citation>
    <scope>NUCLEOTIDE SEQUENCE [LARGE SCALE GENOMIC DNA]</scope>
    <source>
        <strain evidence="5">DTO 134E9</strain>
    </source>
</reference>
<dbReference type="Pfam" id="PF25542">
    <property type="entry name" value="zf-CCCH_12"/>
    <property type="match status" value="1"/>
</dbReference>
<dbReference type="RefSeq" id="XP_040690604.1">
    <property type="nucleotide sequence ID" value="XM_040838894.1"/>
</dbReference>
<feature type="domain" description="C3H1-type" evidence="3">
    <location>
        <begin position="261"/>
        <end position="288"/>
    </location>
</feature>
<dbReference type="Proteomes" id="UP000184383">
    <property type="component" value="Unassembled WGS sequence"/>
</dbReference>
<keyword evidence="2" id="KW-0175">Coiled coil</keyword>
<dbReference type="PANTHER" id="PTHR37543:SF1">
    <property type="entry name" value="CCCH ZINC FINGER DNA BINDING PROTEIN (AFU_ORTHOLOGUE AFUA_5G12760)"/>
    <property type="match status" value="1"/>
</dbReference>
<dbReference type="PROSITE" id="PS50103">
    <property type="entry name" value="ZF_C3H1"/>
    <property type="match status" value="1"/>
</dbReference>
<dbReference type="OrthoDB" id="2270193at2759"/>
<dbReference type="InterPro" id="IPR057654">
    <property type="entry name" value="Znf-CCCH_tandem"/>
</dbReference>
<dbReference type="Pfam" id="PF25543">
    <property type="entry name" value="zf-CCCH_tandem"/>
    <property type="match status" value="1"/>
</dbReference>
<dbReference type="VEuPathDB" id="FungiDB:ASPWEDRAFT_67257"/>
<feature type="zinc finger region" description="C3H1-type" evidence="1">
    <location>
        <begin position="261"/>
        <end position="288"/>
    </location>
</feature>
<dbReference type="SMART" id="SM00356">
    <property type="entry name" value="ZnF_C3H1"/>
    <property type="match status" value="2"/>
</dbReference>
<keyword evidence="1" id="KW-0479">Metal-binding</keyword>
<keyword evidence="1" id="KW-0862">Zinc</keyword>
<dbReference type="AlphaFoldDB" id="A0A1L9RQ34"/>
<evidence type="ECO:0000313" key="4">
    <source>
        <dbReference type="EMBL" id="OJJ36928.1"/>
    </source>
</evidence>
<dbReference type="Pfam" id="PF00642">
    <property type="entry name" value="zf-CCCH"/>
    <property type="match status" value="1"/>
</dbReference>
<dbReference type="GO" id="GO:0008270">
    <property type="term" value="F:zinc ion binding"/>
    <property type="evidence" value="ECO:0007669"/>
    <property type="project" value="UniProtKB-KW"/>
</dbReference>
<dbReference type="InterPro" id="IPR000571">
    <property type="entry name" value="Znf_CCCH"/>
</dbReference>
<gene>
    <name evidence="4" type="ORF">ASPWEDRAFT_67257</name>
</gene>
<dbReference type="InterPro" id="IPR057683">
    <property type="entry name" value="DUF7923"/>
</dbReference>
<name>A0A1L9RQ34_ASPWE</name>